<protein>
    <submittedName>
        <fullName evidence="4">PKD domain-containing protein</fullName>
    </submittedName>
</protein>
<dbReference type="Gene3D" id="2.60.120.380">
    <property type="match status" value="1"/>
</dbReference>
<keyword evidence="2" id="KW-0732">Signal</keyword>
<dbReference type="CDD" id="cd00146">
    <property type="entry name" value="PKD"/>
    <property type="match status" value="2"/>
</dbReference>
<gene>
    <name evidence="4" type="ORF">FN961_19425</name>
</gene>
<evidence type="ECO:0000313" key="4">
    <source>
        <dbReference type="EMBL" id="TRY12635.1"/>
    </source>
</evidence>
<dbReference type="Gene3D" id="2.60.40.10">
    <property type="entry name" value="Immunoglobulins"/>
    <property type="match status" value="2"/>
</dbReference>
<dbReference type="InterPro" id="IPR043504">
    <property type="entry name" value="Peptidase_S1_PA_chymotrypsin"/>
</dbReference>
<dbReference type="PANTHER" id="PTHR36234:SF5">
    <property type="entry name" value="LYSYL ENDOPEPTIDASE"/>
    <property type="match status" value="1"/>
</dbReference>
<dbReference type="RefSeq" id="WP_144041839.1">
    <property type="nucleotide sequence ID" value="NZ_BMPL01000028.1"/>
</dbReference>
<sequence length="826" mass="88281">MNTKYIKYYLGLAGAFLCLSAQGAQSPLSLSQPDMLKQAELQKMPPLDNTKLRQRDALERATNTDNVVLKFAEPIKVAITPSDWQSQRHTENGKTSDMSVWSTKIVSSGALSLNFGFSEYFMPEGGSLHIYTPNHAQNIRPFTAKDNDDHGQLWTPMLKGDTVIIEVNVPTKQLKQLKLTLSAVNHGYLGANPKDIYETLSGSCNVDVSCSAGDEWRDQIRSAAAISLGGSGFCSGGALNNTANDGRGFFLTAFHCGINAGNAASLVTYWNFENSVCRAPDSGESGGPGDGTLDQFNTGAIFRAGHSPSDMTLVELDDPFDPGHNVFLAGWNAADEASTSAVAIHHPSVDEKRISFENDATTITSYSGDASPGDGTHVRVIDWDLGTTEPGSSGSHLFDQNKRVIGQLHGGGAACGNDQSDWYGRIHTSWDGGGTASTRLSTWLDPESTGEMAIDGMNATDPGDNQLPVANINGPYLGFVDTAVDFSSAGSEDADGTIVNFLWGFGDDSDTSELENPSHVYSARGSFEVSLKVTDDDGASRTAYTQAAIFDQGQDELISGESRIDLSAETNAPIYFYMQVPANATNLEFVTAGETGDADLYVKQGSLPTLSDYDCRSFSASSNETCSFPTPDADVWYVMVNAYAAYDGLSLTGTFEADETNTPPVASFDASFNDADGTFTSTSTDADGDVVSWAWDFGDGNTGSGESTTHSYVSSGNYTVSLTVTDDGDAQHTASQSYDVTVPASDIEASIIRTLKSRRGTVMVDLSWGGASGDKVSIYRDDEMIAETNNDGRFRDRFRTNADSPDSVDYKICDASGCSDTMTASY</sequence>
<accession>A0A553JJL5</accession>
<dbReference type="InterPro" id="IPR000601">
    <property type="entry name" value="PKD_dom"/>
</dbReference>
<feature type="domain" description="PKD" evidence="3">
    <location>
        <begin position="663"/>
        <end position="747"/>
    </location>
</feature>
<evidence type="ECO:0000256" key="2">
    <source>
        <dbReference type="SAM" id="SignalP"/>
    </source>
</evidence>
<dbReference type="Proteomes" id="UP000318126">
    <property type="component" value="Unassembled WGS sequence"/>
</dbReference>
<reference evidence="5" key="1">
    <citation type="submission" date="2019-07" db="EMBL/GenBank/DDBJ databases">
        <title>Shewanella sp. YLB-08 draft genomic sequence.</title>
        <authorList>
            <person name="Yu L."/>
        </authorList>
    </citation>
    <scope>NUCLEOTIDE SEQUENCE [LARGE SCALE GENOMIC DNA]</scope>
    <source>
        <strain evidence="5">JCM 20706</strain>
    </source>
</reference>
<dbReference type="InterPro" id="IPR007280">
    <property type="entry name" value="Peptidase_C_arc/bac"/>
</dbReference>
<feature type="chain" id="PRO_5021855940" evidence="2">
    <location>
        <begin position="24"/>
        <end position="826"/>
    </location>
</feature>
<comment type="cofactor">
    <cofactor evidence="1">
        <name>Ca(2+)</name>
        <dbReference type="ChEBI" id="CHEBI:29108"/>
    </cofactor>
</comment>
<evidence type="ECO:0000259" key="3">
    <source>
        <dbReference type="PROSITE" id="PS50093"/>
    </source>
</evidence>
<proteinExistence type="predicted"/>
<dbReference type="InterPro" id="IPR013783">
    <property type="entry name" value="Ig-like_fold"/>
</dbReference>
<evidence type="ECO:0000256" key="1">
    <source>
        <dbReference type="ARBA" id="ARBA00001913"/>
    </source>
</evidence>
<dbReference type="Pfam" id="PF18911">
    <property type="entry name" value="PKD_4"/>
    <property type="match status" value="2"/>
</dbReference>
<dbReference type="Pfam" id="PF04151">
    <property type="entry name" value="PPC"/>
    <property type="match status" value="1"/>
</dbReference>
<dbReference type="OrthoDB" id="6278496at2"/>
<comment type="caution">
    <text evidence="4">The sequence shown here is derived from an EMBL/GenBank/DDBJ whole genome shotgun (WGS) entry which is preliminary data.</text>
</comment>
<evidence type="ECO:0000313" key="5">
    <source>
        <dbReference type="Proteomes" id="UP000318126"/>
    </source>
</evidence>
<dbReference type="InterPro" id="IPR035986">
    <property type="entry name" value="PKD_dom_sf"/>
</dbReference>
<dbReference type="EMBL" id="VKGK01000029">
    <property type="protein sequence ID" value="TRY12635.1"/>
    <property type="molecule type" value="Genomic_DNA"/>
</dbReference>
<dbReference type="InterPro" id="IPR022409">
    <property type="entry name" value="PKD/Chitinase_dom"/>
</dbReference>
<dbReference type="SMART" id="SM00089">
    <property type="entry name" value="PKD"/>
    <property type="match status" value="2"/>
</dbReference>
<feature type="domain" description="PKD" evidence="3">
    <location>
        <begin position="467"/>
        <end position="549"/>
    </location>
</feature>
<dbReference type="PANTHER" id="PTHR36234">
    <property type="entry name" value="LYSYL ENDOPEPTIDASE"/>
    <property type="match status" value="1"/>
</dbReference>
<dbReference type="InterPro" id="IPR009003">
    <property type="entry name" value="Peptidase_S1_PA"/>
</dbReference>
<dbReference type="SUPFAM" id="SSF50494">
    <property type="entry name" value="Trypsin-like serine proteases"/>
    <property type="match status" value="1"/>
</dbReference>
<feature type="signal peptide" evidence="2">
    <location>
        <begin position="1"/>
        <end position="23"/>
    </location>
</feature>
<keyword evidence="5" id="KW-1185">Reference proteome</keyword>
<name>A0A553JJL5_SHEHA</name>
<dbReference type="PROSITE" id="PS50093">
    <property type="entry name" value="PKD"/>
    <property type="match status" value="2"/>
</dbReference>
<dbReference type="SUPFAM" id="SSF49299">
    <property type="entry name" value="PKD domain"/>
    <property type="match status" value="2"/>
</dbReference>
<dbReference type="AlphaFoldDB" id="A0A553JJL5"/>
<dbReference type="Gene3D" id="2.40.10.10">
    <property type="entry name" value="Trypsin-like serine proteases"/>
    <property type="match status" value="2"/>
</dbReference>
<organism evidence="4 5">
    <name type="scientific">Shewanella hanedai</name>
    <name type="common">Alteromonas hanedai</name>
    <dbReference type="NCBI Taxonomy" id="25"/>
    <lineage>
        <taxon>Bacteria</taxon>
        <taxon>Pseudomonadati</taxon>
        <taxon>Pseudomonadota</taxon>
        <taxon>Gammaproteobacteria</taxon>
        <taxon>Alteromonadales</taxon>
        <taxon>Shewanellaceae</taxon>
        <taxon>Shewanella</taxon>
    </lineage>
</organism>